<organism evidence="2 3">
    <name type="scientific">Trema orientale</name>
    <name type="common">Charcoal tree</name>
    <name type="synonym">Celtis orientalis</name>
    <dbReference type="NCBI Taxonomy" id="63057"/>
    <lineage>
        <taxon>Eukaryota</taxon>
        <taxon>Viridiplantae</taxon>
        <taxon>Streptophyta</taxon>
        <taxon>Embryophyta</taxon>
        <taxon>Tracheophyta</taxon>
        <taxon>Spermatophyta</taxon>
        <taxon>Magnoliopsida</taxon>
        <taxon>eudicotyledons</taxon>
        <taxon>Gunneridae</taxon>
        <taxon>Pentapetalae</taxon>
        <taxon>rosids</taxon>
        <taxon>fabids</taxon>
        <taxon>Rosales</taxon>
        <taxon>Cannabaceae</taxon>
        <taxon>Trema</taxon>
    </lineage>
</organism>
<evidence type="ECO:0000313" key="3">
    <source>
        <dbReference type="Proteomes" id="UP000237000"/>
    </source>
</evidence>
<proteinExistence type="predicted"/>
<dbReference type="Proteomes" id="UP000237000">
    <property type="component" value="Unassembled WGS sequence"/>
</dbReference>
<keyword evidence="3" id="KW-1185">Reference proteome</keyword>
<evidence type="ECO:0000313" key="2">
    <source>
        <dbReference type="EMBL" id="PON50705.1"/>
    </source>
</evidence>
<accession>A0A2P5BPJ2</accession>
<dbReference type="InParanoid" id="A0A2P5BPJ2"/>
<feature type="region of interest" description="Disordered" evidence="1">
    <location>
        <begin position="43"/>
        <end position="71"/>
    </location>
</feature>
<comment type="caution">
    <text evidence="2">The sequence shown here is derived from an EMBL/GenBank/DDBJ whole genome shotgun (WGS) entry which is preliminary data.</text>
</comment>
<name>A0A2P5BPJ2_TREOI</name>
<dbReference type="AlphaFoldDB" id="A0A2P5BPJ2"/>
<dbReference type="EMBL" id="JXTC01000483">
    <property type="protein sequence ID" value="PON50705.1"/>
    <property type="molecule type" value="Genomic_DNA"/>
</dbReference>
<feature type="non-terminal residue" evidence="2">
    <location>
        <position position="1"/>
    </location>
</feature>
<reference evidence="3" key="1">
    <citation type="submission" date="2016-06" db="EMBL/GenBank/DDBJ databases">
        <title>Parallel loss of symbiosis genes in relatives of nitrogen-fixing non-legume Parasponia.</title>
        <authorList>
            <person name="Van Velzen R."/>
            <person name="Holmer R."/>
            <person name="Bu F."/>
            <person name="Rutten L."/>
            <person name="Van Zeijl A."/>
            <person name="Liu W."/>
            <person name="Santuari L."/>
            <person name="Cao Q."/>
            <person name="Sharma T."/>
            <person name="Shen D."/>
            <person name="Roswanjaya Y."/>
            <person name="Wardhani T."/>
            <person name="Kalhor M.S."/>
            <person name="Jansen J."/>
            <person name="Van den Hoogen J."/>
            <person name="Gungor B."/>
            <person name="Hartog M."/>
            <person name="Hontelez J."/>
            <person name="Verver J."/>
            <person name="Yang W.-C."/>
            <person name="Schijlen E."/>
            <person name="Repin R."/>
            <person name="Schilthuizen M."/>
            <person name="Schranz E."/>
            <person name="Heidstra R."/>
            <person name="Miyata K."/>
            <person name="Fedorova E."/>
            <person name="Kohlen W."/>
            <person name="Bisseling T."/>
            <person name="Smit S."/>
            <person name="Geurts R."/>
        </authorList>
    </citation>
    <scope>NUCLEOTIDE SEQUENCE [LARGE SCALE GENOMIC DNA]</scope>
    <source>
        <strain evidence="3">cv. RG33-2</strain>
    </source>
</reference>
<evidence type="ECO:0000256" key="1">
    <source>
        <dbReference type="SAM" id="MobiDB-lite"/>
    </source>
</evidence>
<gene>
    <name evidence="2" type="ORF">TorRG33x02_313340</name>
</gene>
<protein>
    <submittedName>
        <fullName evidence="2">Uncharacterized protein</fullName>
    </submittedName>
</protein>
<sequence>AELEGNKELHTCCLPIKSLTYGLLQTFFYSISEILCVGRLDRNEGDERGEGNLPSRYPSGESDRDYEYEEV</sequence>